<feature type="transmembrane region" description="Helical" evidence="1">
    <location>
        <begin position="6"/>
        <end position="23"/>
    </location>
</feature>
<organism evidence="2 3">
    <name type="scientific">Liparis tanakae</name>
    <name type="common">Tanaka's snailfish</name>
    <dbReference type="NCBI Taxonomy" id="230148"/>
    <lineage>
        <taxon>Eukaryota</taxon>
        <taxon>Metazoa</taxon>
        <taxon>Chordata</taxon>
        <taxon>Craniata</taxon>
        <taxon>Vertebrata</taxon>
        <taxon>Euteleostomi</taxon>
        <taxon>Actinopterygii</taxon>
        <taxon>Neopterygii</taxon>
        <taxon>Teleostei</taxon>
        <taxon>Neoteleostei</taxon>
        <taxon>Acanthomorphata</taxon>
        <taxon>Eupercaria</taxon>
        <taxon>Perciformes</taxon>
        <taxon>Cottioidei</taxon>
        <taxon>Cottales</taxon>
        <taxon>Liparidae</taxon>
        <taxon>Liparis</taxon>
    </lineage>
</organism>
<name>A0A4Z2F8B5_9TELE</name>
<evidence type="ECO:0000313" key="2">
    <source>
        <dbReference type="EMBL" id="TNN37130.1"/>
    </source>
</evidence>
<proteinExistence type="predicted"/>
<accession>A0A4Z2F8B5</accession>
<keyword evidence="3" id="KW-1185">Reference proteome</keyword>
<dbReference type="EMBL" id="SRLO01001529">
    <property type="protein sequence ID" value="TNN37130.1"/>
    <property type="molecule type" value="Genomic_DNA"/>
</dbReference>
<keyword evidence="1" id="KW-1133">Transmembrane helix</keyword>
<evidence type="ECO:0000313" key="3">
    <source>
        <dbReference type="Proteomes" id="UP000314294"/>
    </source>
</evidence>
<evidence type="ECO:0000256" key="1">
    <source>
        <dbReference type="SAM" id="Phobius"/>
    </source>
</evidence>
<reference evidence="2 3" key="1">
    <citation type="submission" date="2019-03" db="EMBL/GenBank/DDBJ databases">
        <title>First draft genome of Liparis tanakae, snailfish: a comprehensive survey of snailfish specific genes.</title>
        <authorList>
            <person name="Kim W."/>
            <person name="Song I."/>
            <person name="Jeong J.-H."/>
            <person name="Kim D."/>
            <person name="Kim S."/>
            <person name="Ryu S."/>
            <person name="Song J.Y."/>
            <person name="Lee S.K."/>
        </authorList>
    </citation>
    <scope>NUCLEOTIDE SEQUENCE [LARGE SCALE GENOMIC DNA]</scope>
    <source>
        <tissue evidence="2">Muscle</tissue>
    </source>
</reference>
<keyword evidence="1" id="KW-0472">Membrane</keyword>
<comment type="caution">
    <text evidence="2">The sequence shown here is derived from an EMBL/GenBank/DDBJ whole genome shotgun (WGS) entry which is preliminary data.</text>
</comment>
<protein>
    <submittedName>
        <fullName evidence="2">Uncharacterized protein</fullName>
    </submittedName>
</protein>
<sequence>MTSCDIILILIIIIIIIIIGGFGHSRWTGRPPRWGSGGEPHGRNENNVEEGRLNVWLSVPNFNIWAPRSVELIGIDARERIKYLK</sequence>
<dbReference type="AlphaFoldDB" id="A0A4Z2F8B5"/>
<gene>
    <name evidence="2" type="ORF">EYF80_052706</name>
</gene>
<dbReference type="Proteomes" id="UP000314294">
    <property type="component" value="Unassembled WGS sequence"/>
</dbReference>
<keyword evidence="1" id="KW-0812">Transmembrane</keyword>